<feature type="domain" description="No apical meristem-associated C-terminal" evidence="3">
    <location>
        <begin position="156"/>
        <end position="314"/>
    </location>
</feature>
<dbReference type="PANTHER" id="PTHR45125:SF51">
    <property type="entry name" value="F21J9.4-RELATED"/>
    <property type="match status" value="1"/>
</dbReference>
<dbReference type="InterPro" id="IPR029466">
    <property type="entry name" value="NAM-associated_C"/>
</dbReference>
<reference evidence="4" key="1">
    <citation type="submission" date="2018-04" db="EMBL/GenBank/DDBJ databases">
        <title>WGS assembly of Panicum hallii.</title>
        <authorList>
            <person name="Lovell J."/>
            <person name="Jenkins J."/>
            <person name="Lowry D."/>
            <person name="Mamidi S."/>
            <person name="Sreedasyam A."/>
            <person name="Weng X."/>
            <person name="Barry K."/>
            <person name="Bonette J."/>
            <person name="Campitelli B."/>
            <person name="Daum C."/>
            <person name="Gordon S."/>
            <person name="Gould B."/>
            <person name="Lipzen A."/>
            <person name="Macqueen A."/>
            <person name="Palacio-Mejia J."/>
            <person name="Plott C."/>
            <person name="Shakirov E."/>
            <person name="Shu S."/>
            <person name="Yoshinaga Y."/>
            <person name="Zane M."/>
            <person name="Rokhsar D."/>
            <person name="Grimwood J."/>
            <person name="Schmutz J."/>
            <person name="Juenger T."/>
        </authorList>
    </citation>
    <scope>NUCLEOTIDE SEQUENCE [LARGE SCALE GENOMIC DNA]</scope>
    <source>
        <strain evidence="4">FIL2</strain>
    </source>
</reference>
<dbReference type="Pfam" id="PF14303">
    <property type="entry name" value="NAM-associated"/>
    <property type="match status" value="1"/>
</dbReference>
<feature type="region of interest" description="Disordered" evidence="2">
    <location>
        <begin position="154"/>
        <end position="199"/>
    </location>
</feature>
<sequence length="320" mass="36969">MEGGDGYFTNLLNDGQYDAGFEDYGTIPIESQQSPPENEINLTSKAPQKQKGKNFSVDEDRLLVSAWLNVSTDPTQGTNQTKDTFWRRIHRYYDSNRGPLPDRNQNSLLHCWSSINDAINNRNQSGMTIHDRVEEAEKLFKSLDTHNKSFQFRHSAAKNSHRKQKEAKNTSPGLVDPTTPDGNQDAPAETSPPQTDLPRRIIGKKMAKEMRRGGMDAYSDALDTLWAKKREADAEKELKRDDRFAKLEQKKLAIEEQKYTNEQKRLEQEKERLDNEANNLYLKRIAEEQRIMSMDLSAMSDMQRQYYMCLQAEIVARRMN</sequence>
<protein>
    <recommendedName>
        <fullName evidence="3">No apical meristem-associated C-terminal domain-containing protein</fullName>
    </recommendedName>
</protein>
<dbReference type="EMBL" id="CM008053">
    <property type="protein sequence ID" value="PAN42629.1"/>
    <property type="molecule type" value="Genomic_DNA"/>
</dbReference>
<evidence type="ECO:0000259" key="3">
    <source>
        <dbReference type="Pfam" id="PF14303"/>
    </source>
</evidence>
<keyword evidence="1" id="KW-0175">Coiled coil</keyword>
<dbReference type="PANTHER" id="PTHR45125">
    <property type="entry name" value="F21J9.4-RELATED"/>
    <property type="match status" value="1"/>
</dbReference>
<evidence type="ECO:0000313" key="4">
    <source>
        <dbReference type="EMBL" id="PAN42629.1"/>
    </source>
</evidence>
<evidence type="ECO:0000256" key="1">
    <source>
        <dbReference type="SAM" id="Coils"/>
    </source>
</evidence>
<name>A0A2S3IEY3_9POAL</name>
<dbReference type="Proteomes" id="UP000243499">
    <property type="component" value="Chromosome 8"/>
</dbReference>
<feature type="region of interest" description="Disordered" evidence="2">
    <location>
        <begin position="26"/>
        <end position="54"/>
    </location>
</feature>
<proteinExistence type="predicted"/>
<feature type="compositionally biased region" description="Basic residues" evidence="2">
    <location>
        <begin position="155"/>
        <end position="165"/>
    </location>
</feature>
<feature type="coiled-coil region" evidence="1">
    <location>
        <begin position="249"/>
        <end position="290"/>
    </location>
</feature>
<accession>A0A2S3IEY3</accession>
<feature type="compositionally biased region" description="Polar residues" evidence="2">
    <location>
        <begin position="29"/>
        <end position="47"/>
    </location>
</feature>
<gene>
    <name evidence="4" type="ORF">PAHAL_8G153300</name>
</gene>
<evidence type="ECO:0000256" key="2">
    <source>
        <dbReference type="SAM" id="MobiDB-lite"/>
    </source>
</evidence>
<organism evidence="4">
    <name type="scientific">Panicum hallii</name>
    <dbReference type="NCBI Taxonomy" id="206008"/>
    <lineage>
        <taxon>Eukaryota</taxon>
        <taxon>Viridiplantae</taxon>
        <taxon>Streptophyta</taxon>
        <taxon>Embryophyta</taxon>
        <taxon>Tracheophyta</taxon>
        <taxon>Spermatophyta</taxon>
        <taxon>Magnoliopsida</taxon>
        <taxon>Liliopsida</taxon>
        <taxon>Poales</taxon>
        <taxon>Poaceae</taxon>
        <taxon>PACMAD clade</taxon>
        <taxon>Panicoideae</taxon>
        <taxon>Panicodae</taxon>
        <taxon>Paniceae</taxon>
        <taxon>Panicinae</taxon>
        <taxon>Panicum</taxon>
        <taxon>Panicum sect. Panicum</taxon>
    </lineage>
</organism>
<dbReference type="Gramene" id="PAN42629">
    <property type="protein sequence ID" value="PAN42629"/>
    <property type="gene ID" value="PAHAL_8G153300"/>
</dbReference>
<dbReference type="AlphaFoldDB" id="A0A2S3IEY3"/>